<organism evidence="1">
    <name type="scientific">Macaca fascicularis</name>
    <name type="common">Crab-eating macaque</name>
    <name type="synonym">Cynomolgus monkey</name>
    <dbReference type="NCBI Taxonomy" id="9541"/>
    <lineage>
        <taxon>Eukaryota</taxon>
        <taxon>Metazoa</taxon>
        <taxon>Chordata</taxon>
        <taxon>Craniata</taxon>
        <taxon>Vertebrata</taxon>
        <taxon>Euteleostomi</taxon>
        <taxon>Mammalia</taxon>
        <taxon>Eutheria</taxon>
        <taxon>Euarchontoglires</taxon>
        <taxon>Primates</taxon>
        <taxon>Haplorrhini</taxon>
        <taxon>Catarrhini</taxon>
        <taxon>Cercopithecidae</taxon>
        <taxon>Cercopithecinae</taxon>
        <taxon>Macaca</taxon>
    </lineage>
</organism>
<reference evidence="1" key="1">
    <citation type="journal article" date="2007" name="PLoS Biol.">
        <title>Rate of evolution in brain-expressed genes in humans and other primates.</title>
        <authorList>
            <person name="Wang H.-Y."/>
            <person name="Chien H.-C."/>
            <person name="Osada N."/>
            <person name="Hashimoto K."/>
            <person name="Sugano S."/>
            <person name="Gojobori T."/>
            <person name="Chou C.-K."/>
            <person name="Tsai S.-F."/>
            <person name="Wu C.-I."/>
            <person name="Shen C.-K.J."/>
        </authorList>
    </citation>
    <scope>NUCLEOTIDE SEQUENCE</scope>
</reference>
<protein>
    <submittedName>
        <fullName evidence="1">Macaca fascicularis brain cDNA, clone: QccE-21128</fullName>
    </submittedName>
</protein>
<sequence length="31" mass="3480">MAACKMIGREGVNQIKTIFPAKLTINNIIYK</sequence>
<name>I7GKE2_MACFA</name>
<proteinExistence type="evidence at transcript level"/>
<evidence type="ECO:0000313" key="1">
    <source>
        <dbReference type="EMBL" id="BAE88556.1"/>
    </source>
</evidence>
<accession>I7GKE2</accession>
<dbReference type="AlphaFoldDB" id="I7GKE2"/>
<dbReference type="EMBL" id="AB171493">
    <property type="protein sequence ID" value="BAE88556.1"/>
    <property type="molecule type" value="mRNA"/>
</dbReference>